<dbReference type="EMBL" id="CM042018">
    <property type="protein sequence ID" value="KAI3826127.1"/>
    <property type="molecule type" value="Genomic_DNA"/>
</dbReference>
<reference evidence="1 2" key="2">
    <citation type="journal article" date="2022" name="Mol. Ecol. Resour.">
        <title>The genomes of chicory, endive, great burdock and yacon provide insights into Asteraceae paleo-polyploidization history and plant inulin production.</title>
        <authorList>
            <person name="Fan W."/>
            <person name="Wang S."/>
            <person name="Wang H."/>
            <person name="Wang A."/>
            <person name="Jiang F."/>
            <person name="Liu H."/>
            <person name="Zhao H."/>
            <person name="Xu D."/>
            <person name="Zhang Y."/>
        </authorList>
    </citation>
    <scope>NUCLEOTIDE SEQUENCE [LARGE SCALE GENOMIC DNA]</scope>
    <source>
        <strain evidence="2">cv. Yunnan</strain>
        <tissue evidence="1">Leaves</tissue>
    </source>
</reference>
<reference evidence="2" key="1">
    <citation type="journal article" date="2022" name="Mol. Ecol. Resour.">
        <title>The genomes of chicory, endive, great burdock and yacon provide insights into Asteraceae palaeo-polyploidization history and plant inulin production.</title>
        <authorList>
            <person name="Fan W."/>
            <person name="Wang S."/>
            <person name="Wang H."/>
            <person name="Wang A."/>
            <person name="Jiang F."/>
            <person name="Liu H."/>
            <person name="Zhao H."/>
            <person name="Xu D."/>
            <person name="Zhang Y."/>
        </authorList>
    </citation>
    <scope>NUCLEOTIDE SEQUENCE [LARGE SCALE GENOMIC DNA]</scope>
    <source>
        <strain evidence="2">cv. Yunnan</strain>
    </source>
</reference>
<gene>
    <name evidence="1" type="ORF">L1987_00170</name>
</gene>
<keyword evidence="2" id="KW-1185">Reference proteome</keyword>
<sequence length="109" mass="12322">MDNVTKGLLLRKIFVELEKESQMEHFIVEKLKCSQGKVISNFLERYPKSSTGQIDEDEVKYDQPETVSRGFNEDLMETSATGGSKATPSQKLERLKVKTINIEGGVIKK</sequence>
<dbReference type="Proteomes" id="UP001056120">
    <property type="component" value="Linkage Group LG01"/>
</dbReference>
<proteinExistence type="predicted"/>
<protein>
    <submittedName>
        <fullName evidence="1">Uncharacterized protein</fullName>
    </submittedName>
</protein>
<evidence type="ECO:0000313" key="2">
    <source>
        <dbReference type="Proteomes" id="UP001056120"/>
    </source>
</evidence>
<organism evidence="1 2">
    <name type="scientific">Smallanthus sonchifolius</name>
    <dbReference type="NCBI Taxonomy" id="185202"/>
    <lineage>
        <taxon>Eukaryota</taxon>
        <taxon>Viridiplantae</taxon>
        <taxon>Streptophyta</taxon>
        <taxon>Embryophyta</taxon>
        <taxon>Tracheophyta</taxon>
        <taxon>Spermatophyta</taxon>
        <taxon>Magnoliopsida</taxon>
        <taxon>eudicotyledons</taxon>
        <taxon>Gunneridae</taxon>
        <taxon>Pentapetalae</taxon>
        <taxon>asterids</taxon>
        <taxon>campanulids</taxon>
        <taxon>Asterales</taxon>
        <taxon>Asteraceae</taxon>
        <taxon>Asteroideae</taxon>
        <taxon>Heliantheae alliance</taxon>
        <taxon>Millerieae</taxon>
        <taxon>Smallanthus</taxon>
    </lineage>
</organism>
<comment type="caution">
    <text evidence="1">The sequence shown here is derived from an EMBL/GenBank/DDBJ whole genome shotgun (WGS) entry which is preliminary data.</text>
</comment>
<name>A0ACB9K1J1_9ASTR</name>
<evidence type="ECO:0000313" key="1">
    <source>
        <dbReference type="EMBL" id="KAI3826127.1"/>
    </source>
</evidence>
<accession>A0ACB9K1J1</accession>